<accession>A0AAV3UPJ3</accession>
<gene>
    <name evidence="1" type="ORF">GCM10025751_48390</name>
</gene>
<evidence type="ECO:0000313" key="2">
    <source>
        <dbReference type="Proteomes" id="UP001501729"/>
    </source>
</evidence>
<sequence length="53" mass="6038">MHYTGRDPVELIETYGDRMSLIYMKDSDAERNEGFREIGERDGDIPGCAEAAR</sequence>
<dbReference type="EMBL" id="BAABKX010000022">
    <property type="protein sequence ID" value="GAA5061850.1"/>
    <property type="molecule type" value="Genomic_DNA"/>
</dbReference>
<proteinExistence type="predicted"/>
<dbReference type="InterPro" id="IPR036237">
    <property type="entry name" value="Xyl_isomerase-like_sf"/>
</dbReference>
<comment type="caution">
    <text evidence="1">The sequence shown here is derived from an EMBL/GenBank/DDBJ whole genome shotgun (WGS) entry which is preliminary data.</text>
</comment>
<evidence type="ECO:0000313" key="1">
    <source>
        <dbReference type="EMBL" id="GAA5061850.1"/>
    </source>
</evidence>
<name>A0AAV3UPJ3_9EURY</name>
<dbReference type="SUPFAM" id="SSF51658">
    <property type="entry name" value="Xylose isomerase-like"/>
    <property type="match status" value="1"/>
</dbReference>
<keyword evidence="2" id="KW-1185">Reference proteome</keyword>
<dbReference type="AlphaFoldDB" id="A0AAV3UPJ3"/>
<organism evidence="1 2">
    <name type="scientific">Haladaptatus pallidirubidus</name>
    <dbReference type="NCBI Taxonomy" id="1008152"/>
    <lineage>
        <taxon>Archaea</taxon>
        <taxon>Methanobacteriati</taxon>
        <taxon>Methanobacteriota</taxon>
        <taxon>Stenosarchaea group</taxon>
        <taxon>Halobacteria</taxon>
        <taxon>Halobacteriales</taxon>
        <taxon>Haladaptataceae</taxon>
        <taxon>Haladaptatus</taxon>
    </lineage>
</organism>
<dbReference type="Proteomes" id="UP001501729">
    <property type="component" value="Unassembled WGS sequence"/>
</dbReference>
<reference evidence="1 2" key="1">
    <citation type="journal article" date="2019" name="Int. J. Syst. Evol. Microbiol.">
        <title>The Global Catalogue of Microorganisms (GCM) 10K type strain sequencing project: providing services to taxonomists for standard genome sequencing and annotation.</title>
        <authorList>
            <consortium name="The Broad Institute Genomics Platform"/>
            <consortium name="The Broad Institute Genome Sequencing Center for Infectious Disease"/>
            <person name="Wu L."/>
            <person name="Ma J."/>
        </authorList>
    </citation>
    <scope>NUCLEOTIDE SEQUENCE [LARGE SCALE GENOMIC DNA]</scope>
    <source>
        <strain evidence="1 2">JCM 17504</strain>
    </source>
</reference>
<protein>
    <submittedName>
        <fullName evidence="1">Uncharacterized protein</fullName>
    </submittedName>
</protein>
<dbReference type="Gene3D" id="3.20.20.150">
    <property type="entry name" value="Divalent-metal-dependent TIM barrel enzymes"/>
    <property type="match status" value="1"/>
</dbReference>